<proteinExistence type="predicted"/>
<evidence type="ECO:0000313" key="2">
    <source>
        <dbReference type="EMBL" id="MFC6633403.1"/>
    </source>
</evidence>
<feature type="domain" description="DSBA-like thioredoxin" evidence="1">
    <location>
        <begin position="6"/>
        <end position="204"/>
    </location>
</feature>
<dbReference type="SUPFAM" id="SSF52833">
    <property type="entry name" value="Thioredoxin-like"/>
    <property type="match status" value="1"/>
</dbReference>
<reference evidence="3" key="1">
    <citation type="journal article" date="2019" name="Int. J. Syst. Evol. Microbiol.">
        <title>The Global Catalogue of Microorganisms (GCM) 10K type strain sequencing project: providing services to taxonomists for standard genome sequencing and annotation.</title>
        <authorList>
            <consortium name="The Broad Institute Genomics Platform"/>
            <consortium name="The Broad Institute Genome Sequencing Center for Infectious Disease"/>
            <person name="Wu L."/>
            <person name="Ma J."/>
        </authorList>
    </citation>
    <scope>NUCLEOTIDE SEQUENCE [LARGE SCALE GENOMIC DNA]</scope>
    <source>
        <strain evidence="3">CGMCC 1.13718</strain>
    </source>
</reference>
<dbReference type="PANTHER" id="PTHR13887">
    <property type="entry name" value="GLUTATHIONE S-TRANSFERASE KAPPA"/>
    <property type="match status" value="1"/>
</dbReference>
<dbReference type="RefSeq" id="WP_226864556.1">
    <property type="nucleotide sequence ID" value="NZ_JACZFR010000001.1"/>
</dbReference>
<dbReference type="Pfam" id="PF01323">
    <property type="entry name" value="DSBA"/>
    <property type="match status" value="1"/>
</dbReference>
<organism evidence="2 3">
    <name type="scientific">Microbulbifer taiwanensis</name>
    <dbReference type="NCBI Taxonomy" id="986746"/>
    <lineage>
        <taxon>Bacteria</taxon>
        <taxon>Pseudomonadati</taxon>
        <taxon>Pseudomonadota</taxon>
        <taxon>Gammaproteobacteria</taxon>
        <taxon>Cellvibrionales</taxon>
        <taxon>Microbulbiferaceae</taxon>
        <taxon>Microbulbifer</taxon>
    </lineage>
</organism>
<dbReference type="Gene3D" id="3.40.30.10">
    <property type="entry name" value="Glutaredoxin"/>
    <property type="match status" value="1"/>
</dbReference>
<dbReference type="InterPro" id="IPR001853">
    <property type="entry name" value="DSBA-like_thioredoxin_dom"/>
</dbReference>
<sequence length="223" mass="24591">MPTMRIDIYFDLICPWCLIGKRNLESALEILARQHAQIRPELHWQPVQLLADIPGQGLPFNEFYQRRLGGPEAVRLRQAQVRRAAEGAAVEIAFERISVMPNTARAHRLLAIAGQQNGAAQHADLLEHLFCAYFQQGEDIGDTDTLRRIARGVGLDAKGIERALNSAAPLSRRESQRAAQGVPYFVFDNRGTVAGAVDADTLVAVMRRTLALPVDAACEELSA</sequence>
<name>A0ABW1YNF0_9GAMM</name>
<accession>A0ABW1YNF0</accession>
<keyword evidence="3" id="KW-1185">Reference proteome</keyword>
<comment type="caution">
    <text evidence="2">The sequence shown here is derived from an EMBL/GenBank/DDBJ whole genome shotgun (WGS) entry which is preliminary data.</text>
</comment>
<dbReference type="Proteomes" id="UP001596425">
    <property type="component" value="Unassembled WGS sequence"/>
</dbReference>
<dbReference type="CDD" id="cd03024">
    <property type="entry name" value="DsbA_FrnE"/>
    <property type="match status" value="1"/>
</dbReference>
<evidence type="ECO:0000259" key="1">
    <source>
        <dbReference type="Pfam" id="PF01323"/>
    </source>
</evidence>
<dbReference type="PANTHER" id="PTHR13887:SF41">
    <property type="entry name" value="THIOREDOXIN SUPERFAMILY PROTEIN"/>
    <property type="match status" value="1"/>
</dbReference>
<protein>
    <submittedName>
        <fullName evidence="2">DsbA family oxidoreductase</fullName>
    </submittedName>
</protein>
<evidence type="ECO:0000313" key="3">
    <source>
        <dbReference type="Proteomes" id="UP001596425"/>
    </source>
</evidence>
<dbReference type="InterPro" id="IPR036249">
    <property type="entry name" value="Thioredoxin-like_sf"/>
</dbReference>
<gene>
    <name evidence="2" type="ORF">ACFQBM_08935</name>
</gene>
<dbReference type="EMBL" id="JBHSVR010000001">
    <property type="protein sequence ID" value="MFC6633403.1"/>
    <property type="molecule type" value="Genomic_DNA"/>
</dbReference>